<evidence type="ECO:0008006" key="3">
    <source>
        <dbReference type="Google" id="ProtNLM"/>
    </source>
</evidence>
<dbReference type="Pfam" id="PF02620">
    <property type="entry name" value="YceD"/>
    <property type="match status" value="1"/>
</dbReference>
<dbReference type="OrthoDB" id="8443793at2"/>
<accession>A0A6N6JBI5</accession>
<name>A0A6N6JBI5_9RHOB</name>
<keyword evidence="2" id="KW-1185">Reference proteome</keyword>
<organism evidence="1 2">
    <name type="scientific">Litoreibacter roseus</name>
    <dbReference type="NCBI Taxonomy" id="2601869"/>
    <lineage>
        <taxon>Bacteria</taxon>
        <taxon>Pseudomonadati</taxon>
        <taxon>Pseudomonadota</taxon>
        <taxon>Alphaproteobacteria</taxon>
        <taxon>Rhodobacterales</taxon>
        <taxon>Roseobacteraceae</taxon>
        <taxon>Litoreibacter</taxon>
    </lineage>
</organism>
<evidence type="ECO:0000313" key="2">
    <source>
        <dbReference type="Proteomes" id="UP000436822"/>
    </source>
</evidence>
<dbReference type="AlphaFoldDB" id="A0A6N6JBI5"/>
<reference evidence="1 2" key="1">
    <citation type="submission" date="2019-12" db="EMBL/GenBank/DDBJ databases">
        <title>Litoreibacter badius sp. nov., a novel bacteriochlorophyll a-containing bacterium in the genus Litoreibacter.</title>
        <authorList>
            <person name="Kanamuro M."/>
            <person name="Takabe Y."/>
            <person name="Mori K."/>
            <person name="Takaichi S."/>
            <person name="Hanada S."/>
        </authorList>
    </citation>
    <scope>NUCLEOTIDE SEQUENCE [LARGE SCALE GENOMIC DNA]</scope>
    <source>
        <strain evidence="1 2">K6</strain>
    </source>
</reference>
<protein>
    <recommendedName>
        <fullName evidence="3">DUF177 domain-containing protein</fullName>
    </recommendedName>
</protein>
<dbReference type="InterPro" id="IPR003772">
    <property type="entry name" value="YceD"/>
</dbReference>
<dbReference type="RefSeq" id="WP_159804544.1">
    <property type="nucleotide sequence ID" value="NZ_BLJE01000001.1"/>
</dbReference>
<dbReference type="EMBL" id="BLJE01000001">
    <property type="protein sequence ID" value="GFE63621.1"/>
    <property type="molecule type" value="Genomic_DNA"/>
</dbReference>
<proteinExistence type="predicted"/>
<evidence type="ECO:0000313" key="1">
    <source>
        <dbReference type="EMBL" id="GFE63621.1"/>
    </source>
</evidence>
<dbReference type="Proteomes" id="UP000436822">
    <property type="component" value="Unassembled WGS sequence"/>
</dbReference>
<gene>
    <name evidence="1" type="ORF">KIN_06950</name>
</gene>
<sequence length="176" mass="19338">MNARFRVSKLSQSTPTSFEYRPDKTALTNLALALKISGVRKLSFQGSISATGKADWHLKGRLGATVVQSCVVTLEPVTTRIEDEVERFFVQDWIEPEDTEVEMPEDDRTEPLGTEIDVAQVAQEALALALPLYPRAEGADLGEAVFTEPGTDALTDEDTKPFAGLADLKKQLENKN</sequence>
<comment type="caution">
    <text evidence="1">The sequence shown here is derived from an EMBL/GenBank/DDBJ whole genome shotgun (WGS) entry which is preliminary data.</text>
</comment>